<protein>
    <recommendedName>
        <fullName evidence="7">Peptidase M48 domain-containing protein</fullName>
    </recommendedName>
</protein>
<dbReference type="EMBL" id="JAKCXM010000218">
    <property type="protein sequence ID" value="KAJ0398388.1"/>
    <property type="molecule type" value="Genomic_DNA"/>
</dbReference>
<keyword evidence="4 6" id="KW-0862">Zinc</keyword>
<dbReference type="CDD" id="cd07331">
    <property type="entry name" value="M48C_Oma1_like"/>
    <property type="match status" value="1"/>
</dbReference>
<gene>
    <name evidence="8" type="ORF">P43SY_002140</name>
</gene>
<keyword evidence="3 6" id="KW-0378">Hydrolase</keyword>
<dbReference type="PANTHER" id="PTHR22726:SF1">
    <property type="entry name" value="METALLOENDOPEPTIDASE OMA1, MITOCHONDRIAL"/>
    <property type="match status" value="1"/>
</dbReference>
<dbReference type="GO" id="GO:0016020">
    <property type="term" value="C:membrane"/>
    <property type="evidence" value="ECO:0007669"/>
    <property type="project" value="TreeGrafter"/>
</dbReference>
<evidence type="ECO:0000256" key="2">
    <source>
        <dbReference type="ARBA" id="ARBA00022723"/>
    </source>
</evidence>
<comment type="caution">
    <text evidence="8">The sequence shown here is derived from an EMBL/GenBank/DDBJ whole genome shotgun (WGS) entry which is preliminary data.</text>
</comment>
<evidence type="ECO:0000256" key="6">
    <source>
        <dbReference type="RuleBase" id="RU003983"/>
    </source>
</evidence>
<evidence type="ECO:0000256" key="4">
    <source>
        <dbReference type="ARBA" id="ARBA00022833"/>
    </source>
</evidence>
<evidence type="ECO:0000256" key="1">
    <source>
        <dbReference type="ARBA" id="ARBA00022670"/>
    </source>
</evidence>
<dbReference type="GO" id="GO:0046872">
    <property type="term" value="F:metal ion binding"/>
    <property type="evidence" value="ECO:0007669"/>
    <property type="project" value="UniProtKB-KW"/>
</dbReference>
<comment type="similarity">
    <text evidence="6">Belongs to the peptidase M48 family.</text>
</comment>
<organism evidence="8 9">
    <name type="scientific">Pythium insidiosum</name>
    <name type="common">Pythiosis disease agent</name>
    <dbReference type="NCBI Taxonomy" id="114742"/>
    <lineage>
        <taxon>Eukaryota</taxon>
        <taxon>Sar</taxon>
        <taxon>Stramenopiles</taxon>
        <taxon>Oomycota</taxon>
        <taxon>Peronosporomycetes</taxon>
        <taxon>Pythiales</taxon>
        <taxon>Pythiaceae</taxon>
        <taxon>Pythium</taxon>
    </lineage>
</organism>
<dbReference type="GO" id="GO:0004222">
    <property type="term" value="F:metalloendopeptidase activity"/>
    <property type="evidence" value="ECO:0007669"/>
    <property type="project" value="InterPro"/>
</dbReference>
<evidence type="ECO:0000313" key="9">
    <source>
        <dbReference type="Proteomes" id="UP001209570"/>
    </source>
</evidence>
<evidence type="ECO:0000256" key="3">
    <source>
        <dbReference type="ARBA" id="ARBA00022801"/>
    </source>
</evidence>
<keyword evidence="9" id="KW-1185">Reference proteome</keyword>
<dbReference type="PANTHER" id="PTHR22726">
    <property type="entry name" value="METALLOENDOPEPTIDASE OMA1"/>
    <property type="match status" value="1"/>
</dbReference>
<feature type="domain" description="Peptidase M48" evidence="7">
    <location>
        <begin position="145"/>
        <end position="320"/>
    </location>
</feature>
<evidence type="ECO:0000259" key="7">
    <source>
        <dbReference type="Pfam" id="PF01435"/>
    </source>
</evidence>
<keyword evidence="2" id="KW-0479">Metal-binding</keyword>
<dbReference type="InterPro" id="IPR001915">
    <property type="entry name" value="Peptidase_M48"/>
</dbReference>
<proteinExistence type="inferred from homology"/>
<dbReference type="Pfam" id="PF01435">
    <property type="entry name" value="Peptidase_M48"/>
    <property type="match status" value="1"/>
</dbReference>
<dbReference type="InterPro" id="IPR051156">
    <property type="entry name" value="Mito/Outer_Membr_Metalloprot"/>
</dbReference>
<keyword evidence="1 6" id="KW-0645">Protease</keyword>
<accession>A0AAD5Q9B3</accession>
<sequence>MRRPWLQRVLAVARWDSVPRSSWSVFHPRVKLQPWYKNDALKLTQSPHLTFVQAHVPPSRFQVAIMRWGTVLAVSSAVYQFVTNLHSVPITGRTQVVALDQEEEIELGVKAAAEELKNAKIIATGPRVRMCVDVAARLVSVSEHLFPRQYDWRVWLVDAPSVANACCFPGGKMIIYSGILDVVDAAVEKGLVDNKHDALAVILAHEIAHALARHTAERMSFLPLLYIQNVLGLQSPLLQYIFEFAMNLPFSRKQEMEADHIGLMLMASACYDPRTASKFWKAFGSVLKSQEEENNDDDEIEFDFFSTHPSNKKREKVLESLEEEALEHQRQASWCQELKRRVQELIRQPNEQSDNPLAMRIRLFHSRHASKEGSVTRRATVGTVHQMENEEIYKAIRIRQQDPQQQDESLSLSAFLPPFKHKTFNNTKRSGCDLVWDQ</sequence>
<dbReference type="GO" id="GO:0051603">
    <property type="term" value="P:proteolysis involved in protein catabolic process"/>
    <property type="evidence" value="ECO:0007669"/>
    <property type="project" value="TreeGrafter"/>
</dbReference>
<evidence type="ECO:0000313" key="8">
    <source>
        <dbReference type="EMBL" id="KAJ0398388.1"/>
    </source>
</evidence>
<dbReference type="Proteomes" id="UP001209570">
    <property type="component" value="Unassembled WGS sequence"/>
</dbReference>
<dbReference type="AlphaFoldDB" id="A0AAD5Q9B3"/>
<evidence type="ECO:0000256" key="5">
    <source>
        <dbReference type="ARBA" id="ARBA00023049"/>
    </source>
</evidence>
<name>A0AAD5Q9B3_PYTIN</name>
<keyword evidence="5 6" id="KW-0482">Metalloprotease</keyword>
<reference evidence="8" key="1">
    <citation type="submission" date="2021-12" db="EMBL/GenBank/DDBJ databases">
        <title>Prjna785345.</title>
        <authorList>
            <person name="Rujirawat T."/>
            <person name="Krajaejun T."/>
        </authorList>
    </citation>
    <scope>NUCLEOTIDE SEQUENCE</scope>
    <source>
        <strain evidence="8">Pi057C3</strain>
    </source>
</reference>
<comment type="cofactor">
    <cofactor evidence="6">
        <name>Zn(2+)</name>
        <dbReference type="ChEBI" id="CHEBI:29105"/>
    </cofactor>
    <text evidence="6">Binds 1 zinc ion per subunit.</text>
</comment>